<dbReference type="Proteomes" id="UP000028045">
    <property type="component" value="Unassembled WGS sequence"/>
</dbReference>
<dbReference type="SUPFAM" id="SSF64182">
    <property type="entry name" value="DHH phosphoesterases"/>
    <property type="match status" value="1"/>
</dbReference>
<comment type="cofactor">
    <cofactor evidence="1">
        <name>Mn(2+)</name>
        <dbReference type="ChEBI" id="CHEBI:29035"/>
    </cofactor>
</comment>
<evidence type="ECO:0000256" key="3">
    <source>
        <dbReference type="ARBA" id="ARBA00022801"/>
    </source>
</evidence>
<dbReference type="InterPro" id="IPR004097">
    <property type="entry name" value="DHHA2"/>
</dbReference>
<evidence type="ECO:0000313" key="6">
    <source>
        <dbReference type="EMBL" id="KEY66291.1"/>
    </source>
</evidence>
<dbReference type="GO" id="GO:0004309">
    <property type="term" value="F:exopolyphosphatase activity"/>
    <property type="evidence" value="ECO:0007669"/>
    <property type="project" value="TreeGrafter"/>
</dbReference>
<dbReference type="GO" id="GO:0046872">
    <property type="term" value="F:metal ion binding"/>
    <property type="evidence" value="ECO:0007669"/>
    <property type="project" value="UniProtKB-KW"/>
</dbReference>
<dbReference type="InterPro" id="IPR038222">
    <property type="entry name" value="DHHA2_dom_sf"/>
</dbReference>
<dbReference type="Pfam" id="PF01368">
    <property type="entry name" value="DHH"/>
    <property type="match status" value="1"/>
</dbReference>
<proteinExistence type="predicted"/>
<keyword evidence="4" id="KW-0464">Manganese</keyword>
<sequence length="390" mass="42970">MPPRISLKSFLARARTSLTLPTGQRLNPLTFVVGNEAADLDSLCSALVLAYIRSNTAPHTLHVPLSNIPREDLALRTEMTAVLRHAGLTPADLLTLTELPSLKPEDTRWVLVDHNSLTGQLGQFAGRVVGCVDHHVDEGAVGKDVQPRVIEPCGSCISLIINEERESWDELSGLQLEEGDVAEEDEKLAKLALAPILIDTVNLTAQSKTKDKDVSAAAFLESKISDPHFKRDDYFREVAEVQQDISQLSFRDIFRKDYKEWSDANISLGVSSIPQHFEYLVNKAETADVFIDELAKWAKEKGLDIVSIMTASAGEDGEFTRQLLVWGLSDGGKAAVRKFVEMADGLKLQTWRDGELDEGQSRLAWQQGDVASSRKQVAPLLREAMKSVGA</sequence>
<keyword evidence="2" id="KW-0479">Metal-binding</keyword>
<gene>
    <name evidence="6" type="ORF">S7711_02754</name>
</gene>
<dbReference type="AlphaFoldDB" id="A0A084ALW2"/>
<dbReference type="PANTHER" id="PTHR12112">
    <property type="entry name" value="BNIP - RELATED"/>
    <property type="match status" value="1"/>
</dbReference>
<accession>A0A084ALW2</accession>
<keyword evidence="3" id="KW-0378">Hydrolase</keyword>
<feature type="domain" description="DHHA2" evidence="5">
    <location>
        <begin position="235"/>
        <end position="385"/>
    </location>
</feature>
<dbReference type="HOGENOM" id="CLU_019358_1_0_1"/>
<name>A0A084ALW2_STACB</name>
<organism evidence="6 7">
    <name type="scientific">Stachybotrys chartarum (strain CBS 109288 / IBT 7711)</name>
    <name type="common">Toxic black mold</name>
    <name type="synonym">Stilbospora chartarum</name>
    <dbReference type="NCBI Taxonomy" id="1280523"/>
    <lineage>
        <taxon>Eukaryota</taxon>
        <taxon>Fungi</taxon>
        <taxon>Dikarya</taxon>
        <taxon>Ascomycota</taxon>
        <taxon>Pezizomycotina</taxon>
        <taxon>Sordariomycetes</taxon>
        <taxon>Hypocreomycetidae</taxon>
        <taxon>Hypocreales</taxon>
        <taxon>Stachybotryaceae</taxon>
        <taxon>Stachybotrys</taxon>
    </lineage>
</organism>
<dbReference type="Pfam" id="PF02833">
    <property type="entry name" value="DHHA2"/>
    <property type="match status" value="1"/>
</dbReference>
<evidence type="ECO:0000256" key="2">
    <source>
        <dbReference type="ARBA" id="ARBA00022723"/>
    </source>
</evidence>
<dbReference type="EMBL" id="KL648661">
    <property type="protein sequence ID" value="KEY66291.1"/>
    <property type="molecule type" value="Genomic_DNA"/>
</dbReference>
<dbReference type="Gene3D" id="3.90.1640.10">
    <property type="entry name" value="inorganic pyrophosphatase (n-terminal core)"/>
    <property type="match status" value="1"/>
</dbReference>
<evidence type="ECO:0000256" key="1">
    <source>
        <dbReference type="ARBA" id="ARBA00001936"/>
    </source>
</evidence>
<dbReference type="InterPro" id="IPR001667">
    <property type="entry name" value="DDH_dom"/>
</dbReference>
<protein>
    <recommendedName>
        <fullName evidence="5">DHHA2 domain-containing protein</fullName>
    </recommendedName>
</protein>
<dbReference type="GO" id="GO:0005737">
    <property type="term" value="C:cytoplasm"/>
    <property type="evidence" value="ECO:0007669"/>
    <property type="project" value="InterPro"/>
</dbReference>
<reference evidence="6 7" key="1">
    <citation type="journal article" date="2014" name="BMC Genomics">
        <title>Comparative genome sequencing reveals chemotype-specific gene clusters in the toxigenic black mold Stachybotrys.</title>
        <authorList>
            <person name="Semeiks J."/>
            <person name="Borek D."/>
            <person name="Otwinowski Z."/>
            <person name="Grishin N.V."/>
        </authorList>
    </citation>
    <scope>NUCLEOTIDE SEQUENCE [LARGE SCALE GENOMIC DNA]</scope>
    <source>
        <strain evidence="7">CBS 109288 / IBT 7711</strain>
    </source>
</reference>
<dbReference type="InterPro" id="IPR038763">
    <property type="entry name" value="DHH_sf"/>
</dbReference>
<dbReference type="PANTHER" id="PTHR12112:SF39">
    <property type="entry name" value="EG:152A3.5 PROTEIN (FBGN0003116_PN PROTEIN)"/>
    <property type="match status" value="1"/>
</dbReference>
<dbReference type="OrthoDB" id="374045at2759"/>
<dbReference type="Gene3D" id="3.10.310.20">
    <property type="entry name" value="DHHA2 domain"/>
    <property type="match status" value="1"/>
</dbReference>
<dbReference type="SMART" id="SM01131">
    <property type="entry name" value="DHHA2"/>
    <property type="match status" value="1"/>
</dbReference>
<evidence type="ECO:0000313" key="7">
    <source>
        <dbReference type="Proteomes" id="UP000028045"/>
    </source>
</evidence>
<keyword evidence="7" id="KW-1185">Reference proteome</keyword>
<evidence type="ECO:0000256" key="4">
    <source>
        <dbReference type="ARBA" id="ARBA00023211"/>
    </source>
</evidence>
<evidence type="ECO:0000259" key="5">
    <source>
        <dbReference type="SMART" id="SM01131"/>
    </source>
</evidence>